<dbReference type="STRING" id="1408416.GCA_000702765_01337"/>
<dbReference type="Proteomes" id="UP000290909">
    <property type="component" value="Chromosome"/>
</dbReference>
<proteinExistence type="predicted"/>
<reference evidence="1 2" key="1">
    <citation type="submission" date="2019-01" db="EMBL/GenBank/DDBJ databases">
        <authorList>
            <consortium name="Pathogen Informatics"/>
        </authorList>
    </citation>
    <scope>NUCLEOTIDE SEQUENCE [LARGE SCALE GENOMIC DNA]</scope>
    <source>
        <strain evidence="1 2">NCTC10172</strain>
    </source>
</reference>
<name>A0A449BKW8_9MOLU</name>
<evidence type="ECO:0000313" key="1">
    <source>
        <dbReference type="EMBL" id="VEU83108.1"/>
    </source>
</evidence>
<organism evidence="1 2">
    <name type="scientific">Acholeplasma hippikon</name>
    <dbReference type="NCBI Taxonomy" id="264636"/>
    <lineage>
        <taxon>Bacteria</taxon>
        <taxon>Bacillati</taxon>
        <taxon>Mycoplasmatota</taxon>
        <taxon>Mollicutes</taxon>
        <taxon>Acholeplasmatales</taxon>
        <taxon>Acholeplasmataceae</taxon>
        <taxon>Acholeplasma</taxon>
    </lineage>
</organism>
<protein>
    <submittedName>
        <fullName evidence="1">Uncharacterized protein</fullName>
    </submittedName>
</protein>
<accession>A0A449BKW8</accession>
<dbReference type="EMBL" id="LR215050">
    <property type="protein sequence ID" value="VEU83108.1"/>
    <property type="molecule type" value="Genomic_DNA"/>
</dbReference>
<evidence type="ECO:0000313" key="2">
    <source>
        <dbReference type="Proteomes" id="UP000290909"/>
    </source>
</evidence>
<dbReference type="KEGG" id="ahk:NCTC10172_01160"/>
<gene>
    <name evidence="1" type="ORF">NCTC10172_01160</name>
</gene>
<sequence>MHITKVEVNLEYNRQFFNYVWKLHDDSSMIIKKIWI</sequence>
<dbReference type="AlphaFoldDB" id="A0A449BKW8"/>
<keyword evidence="2" id="KW-1185">Reference proteome</keyword>